<evidence type="ECO:0000313" key="3">
    <source>
        <dbReference type="Proteomes" id="UP001239445"/>
    </source>
</evidence>
<dbReference type="AlphaFoldDB" id="A0AAJ0BIF7"/>
<dbReference type="Proteomes" id="UP001239445">
    <property type="component" value="Unassembled WGS sequence"/>
</dbReference>
<dbReference type="InterPro" id="IPR009057">
    <property type="entry name" value="Homeodomain-like_sf"/>
</dbReference>
<proteinExistence type="predicted"/>
<feature type="domain" description="Myb-like" evidence="1">
    <location>
        <begin position="21"/>
        <end position="71"/>
    </location>
</feature>
<keyword evidence="3" id="KW-1185">Reference proteome</keyword>
<accession>A0AAJ0BIF7</accession>
<comment type="caution">
    <text evidence="2">The sequence shown here is derived from an EMBL/GenBank/DDBJ whole genome shotgun (WGS) entry which is preliminary data.</text>
</comment>
<gene>
    <name evidence="2" type="ORF">QBC47DRAFT_299473</name>
</gene>
<dbReference type="SUPFAM" id="SSF46689">
    <property type="entry name" value="Homeodomain-like"/>
    <property type="match status" value="1"/>
</dbReference>
<evidence type="ECO:0000259" key="1">
    <source>
        <dbReference type="PROSITE" id="PS50090"/>
    </source>
</evidence>
<protein>
    <recommendedName>
        <fullName evidence="1">Myb-like domain-containing protein</fullName>
    </recommendedName>
</protein>
<dbReference type="Pfam" id="PF00249">
    <property type="entry name" value="Myb_DNA-binding"/>
    <property type="match status" value="1"/>
</dbReference>
<dbReference type="CDD" id="cd00167">
    <property type="entry name" value="SANT"/>
    <property type="match status" value="1"/>
</dbReference>
<name>A0AAJ0BIF7_9PEZI</name>
<reference evidence="2" key="1">
    <citation type="submission" date="2023-06" db="EMBL/GenBank/DDBJ databases">
        <title>Genome-scale phylogeny and comparative genomics of the fungal order Sordariales.</title>
        <authorList>
            <consortium name="Lawrence Berkeley National Laboratory"/>
            <person name="Hensen N."/>
            <person name="Bonometti L."/>
            <person name="Westerberg I."/>
            <person name="Brannstrom I.O."/>
            <person name="Guillou S."/>
            <person name="Cros-Aarteil S."/>
            <person name="Calhoun S."/>
            <person name="Haridas S."/>
            <person name="Kuo A."/>
            <person name="Mondo S."/>
            <person name="Pangilinan J."/>
            <person name="Riley R."/>
            <person name="Labutti K."/>
            <person name="Andreopoulos B."/>
            <person name="Lipzen A."/>
            <person name="Chen C."/>
            <person name="Yanf M."/>
            <person name="Daum C."/>
            <person name="Ng V."/>
            <person name="Clum A."/>
            <person name="Steindorff A."/>
            <person name="Ohm R."/>
            <person name="Martin F."/>
            <person name="Silar P."/>
            <person name="Natvig D."/>
            <person name="Lalanne C."/>
            <person name="Gautier V."/>
            <person name="Ament-Velasquez S.L."/>
            <person name="Kruys A."/>
            <person name="Hutchinson M.I."/>
            <person name="Powell A.J."/>
            <person name="Barry K."/>
            <person name="Miller A.N."/>
            <person name="Grigoriev I.V."/>
            <person name="Debuchy R."/>
            <person name="Gladieux P."/>
            <person name="Thoren M.H."/>
            <person name="Johannesson H."/>
        </authorList>
    </citation>
    <scope>NUCLEOTIDE SEQUENCE</scope>
    <source>
        <strain evidence="2">PSN4</strain>
    </source>
</reference>
<evidence type="ECO:0000313" key="2">
    <source>
        <dbReference type="EMBL" id="KAK1756426.1"/>
    </source>
</evidence>
<dbReference type="InterPro" id="IPR001005">
    <property type="entry name" value="SANT/Myb"/>
</dbReference>
<sequence length="280" mass="31283">MDPITIEVEHADIVTTPDYPQSSYNYGTWTAEDDRNLLTARARGHHWADLQRKHFPTKTANACRKRYERLVERRGVYDYDARRFERIAKEYMGMRKQIWSGLAARVGEKWPVVEAQCMSAGLRNIQSSSRSHTNRWRREAKLSQKAARAAEEDGIPLPHNASAPVMTMGLISPVEDEFGAGPLNNSADDGTGTRMVPRNSAEMMPPPLLPGSSMIPPIQPVPPFIPLQPAGRGLGQPEMNTPGPVEPGWEQGARGGFLGQLDDAGWRDDYEFDDTIGYPR</sequence>
<dbReference type="PROSITE" id="PS50090">
    <property type="entry name" value="MYB_LIKE"/>
    <property type="match status" value="1"/>
</dbReference>
<organism evidence="2 3">
    <name type="scientific">Echria macrotheca</name>
    <dbReference type="NCBI Taxonomy" id="438768"/>
    <lineage>
        <taxon>Eukaryota</taxon>
        <taxon>Fungi</taxon>
        <taxon>Dikarya</taxon>
        <taxon>Ascomycota</taxon>
        <taxon>Pezizomycotina</taxon>
        <taxon>Sordariomycetes</taxon>
        <taxon>Sordariomycetidae</taxon>
        <taxon>Sordariales</taxon>
        <taxon>Schizotheciaceae</taxon>
        <taxon>Echria</taxon>
    </lineage>
</organism>
<dbReference type="EMBL" id="MU839832">
    <property type="protein sequence ID" value="KAK1756426.1"/>
    <property type="molecule type" value="Genomic_DNA"/>
</dbReference>
<dbReference type="Gene3D" id="1.10.10.60">
    <property type="entry name" value="Homeodomain-like"/>
    <property type="match status" value="1"/>
</dbReference>